<dbReference type="EMBL" id="JTFC01000006">
    <property type="protein sequence ID" value="RUS58272.1"/>
    <property type="molecule type" value="Genomic_DNA"/>
</dbReference>
<dbReference type="RefSeq" id="WP_126989174.1">
    <property type="nucleotide sequence ID" value="NZ_JTFC01000006.1"/>
</dbReference>
<evidence type="ECO:0000313" key="2">
    <source>
        <dbReference type="Proteomes" id="UP000288623"/>
    </source>
</evidence>
<evidence type="ECO:0008006" key="3">
    <source>
        <dbReference type="Google" id="ProtNLM"/>
    </source>
</evidence>
<comment type="caution">
    <text evidence="1">The sequence shown here is derived from an EMBL/GenBank/DDBJ whole genome shotgun (WGS) entry which is preliminary data.</text>
</comment>
<protein>
    <recommendedName>
        <fullName evidence="3">Gas vesicle protein</fullName>
    </recommendedName>
</protein>
<organism evidence="1 2">
    <name type="scientific">Candidatus Kurthia intestinigallinarum</name>
    <dbReference type="NCBI Taxonomy" id="1562256"/>
    <lineage>
        <taxon>Bacteria</taxon>
        <taxon>Bacillati</taxon>
        <taxon>Bacillota</taxon>
        <taxon>Bacilli</taxon>
        <taxon>Bacillales</taxon>
        <taxon>Caryophanaceae</taxon>
        <taxon>Kurthia</taxon>
    </lineage>
</organism>
<dbReference type="Proteomes" id="UP000288623">
    <property type="component" value="Unassembled WGS sequence"/>
</dbReference>
<proteinExistence type="predicted"/>
<name>A0A433RYB8_9BACL</name>
<evidence type="ECO:0000313" key="1">
    <source>
        <dbReference type="EMBL" id="RUS58272.1"/>
    </source>
</evidence>
<dbReference type="OrthoDB" id="2353585at2"/>
<keyword evidence="2" id="KW-1185">Reference proteome</keyword>
<accession>A0A433RYB8</accession>
<dbReference type="AlphaFoldDB" id="A0A433RYB8"/>
<gene>
    <name evidence="1" type="ORF">QI30_01435</name>
</gene>
<reference evidence="1 2" key="1">
    <citation type="submission" date="2014-11" db="EMBL/GenBank/DDBJ databases">
        <title>Genome sequence and analysis of novel Kurthia sp.</title>
        <authorList>
            <person name="Lawson J.N."/>
            <person name="Gonzalez J.E."/>
            <person name="Rinauldi L."/>
            <person name="Xuan Z."/>
            <person name="Firman A."/>
            <person name="Shaddox L."/>
            <person name="Trudeau A."/>
            <person name="Shah S."/>
            <person name="Reiman D."/>
        </authorList>
    </citation>
    <scope>NUCLEOTIDE SEQUENCE [LARGE SCALE GENOMIC DNA]</scope>
    <source>
        <strain evidence="1 2">3B1D</strain>
    </source>
</reference>
<sequence length="115" mass="12576">MANKFVAGIALGAVAGAVISLLDRQTRQETTQKLKSASATIQHYAANRDELKDNLLAKVDAVQTVYNRIAEDKDYYLEKIEEVKALTPQVKAFVSDTKEAFAEEAPTVTSDDTAK</sequence>